<comment type="subcellular location">
    <subcellularLocation>
        <location evidence="5">Cytoplasm</location>
    </subcellularLocation>
</comment>
<dbReference type="InterPro" id="IPR029035">
    <property type="entry name" value="DHS-like_NAD/FAD-binding_dom"/>
</dbReference>
<keyword evidence="1 5" id="KW-0808">Transferase</keyword>
<feature type="binding site" evidence="5">
    <location>
        <begin position="108"/>
        <end position="111"/>
    </location>
    <ligand>
        <name>NAD(+)</name>
        <dbReference type="ChEBI" id="CHEBI:57540"/>
    </ligand>
</feature>
<feature type="binding site" evidence="5 6">
    <location>
        <position position="134"/>
    </location>
    <ligand>
        <name>Zn(2+)</name>
        <dbReference type="ChEBI" id="CHEBI:29105"/>
    </ligand>
</feature>
<proteinExistence type="inferred from homology"/>
<evidence type="ECO:0000256" key="1">
    <source>
        <dbReference type="ARBA" id="ARBA00022679"/>
    </source>
</evidence>
<name>A0A2P8E788_9ACTN</name>
<reference evidence="8 9" key="1">
    <citation type="submission" date="2018-03" db="EMBL/GenBank/DDBJ databases">
        <title>Genomic Encyclopedia of Archaeal and Bacterial Type Strains, Phase II (KMG-II): from individual species to whole genera.</title>
        <authorList>
            <person name="Goeker M."/>
        </authorList>
    </citation>
    <scope>NUCLEOTIDE SEQUENCE [LARGE SCALE GENOMIC DNA]</scope>
    <source>
        <strain evidence="8 9">DSM 45211</strain>
    </source>
</reference>
<dbReference type="InterPro" id="IPR026590">
    <property type="entry name" value="Ssirtuin_cat_dom"/>
</dbReference>
<dbReference type="PANTHER" id="PTHR11085">
    <property type="entry name" value="NAD-DEPENDENT PROTEIN DEACYLASE SIRTUIN-5, MITOCHONDRIAL-RELATED"/>
    <property type="match status" value="1"/>
</dbReference>
<keyword evidence="9" id="KW-1185">Reference proteome</keyword>
<dbReference type="AlphaFoldDB" id="A0A2P8E788"/>
<dbReference type="InterPro" id="IPR026587">
    <property type="entry name" value="Sirtuin_class_II"/>
</dbReference>
<dbReference type="GO" id="GO:0005737">
    <property type="term" value="C:cytoplasm"/>
    <property type="evidence" value="ECO:0007669"/>
    <property type="project" value="UniProtKB-SubCell"/>
</dbReference>
<gene>
    <name evidence="5" type="primary">cobB</name>
    <name evidence="8" type="ORF">CLV30_104173</name>
</gene>
<dbReference type="InterPro" id="IPR026591">
    <property type="entry name" value="Sirtuin_cat_small_dom_sf"/>
</dbReference>
<keyword evidence="2 5" id="KW-0479">Metal-binding</keyword>
<dbReference type="EMBL" id="PYGE01000004">
    <property type="protein sequence ID" value="PSL05307.1"/>
    <property type="molecule type" value="Genomic_DNA"/>
</dbReference>
<dbReference type="PANTHER" id="PTHR11085:SF10">
    <property type="entry name" value="NAD-DEPENDENT PROTEIN DEACYLASE SIRTUIN-5, MITOCHONDRIAL-RELATED"/>
    <property type="match status" value="1"/>
</dbReference>
<evidence type="ECO:0000256" key="6">
    <source>
        <dbReference type="PROSITE-ProRule" id="PRU00236"/>
    </source>
</evidence>
<evidence type="ECO:0000256" key="5">
    <source>
        <dbReference type="HAMAP-Rule" id="MF_01967"/>
    </source>
</evidence>
<dbReference type="Pfam" id="PF02146">
    <property type="entry name" value="SIR2"/>
    <property type="match status" value="1"/>
</dbReference>
<comment type="caution">
    <text evidence="8">The sequence shown here is derived from an EMBL/GenBank/DDBJ whole genome shotgun (WGS) entry which is preliminary data.</text>
</comment>
<evidence type="ECO:0000256" key="2">
    <source>
        <dbReference type="ARBA" id="ARBA00022723"/>
    </source>
</evidence>
<keyword evidence="4 5" id="KW-0520">NAD</keyword>
<keyword evidence="3 5" id="KW-0862">Zinc</keyword>
<sequence length="293" mass="31874">MLDRSEPGATMPPAVSRAVELLAGRRVTVLTGAGISTDSGIPDYRGPDSPPRAPMTYQQFVGDPDRRRHYWARNHVGWRHVHETRPNPGHLAVRRMEDLGGVNGVITQNVDTLHEVAGSRNVIDLHGRYDRVICLTCGRRISRDHLAERLDALNPGFADDVPDAEIAPDADAVIEATAHFRVADCEHCGGILKPEIVYFGENVPKARVEKAFAMLDDADGLLVAGSSLTVMSGLRFVRRAHKTDRPIVIVNRGSTRGDDLATVKIDRGCSPTLTTMAEALATRRTRPGSPATG</sequence>
<dbReference type="EC" id="2.3.1.286" evidence="5"/>
<dbReference type="PROSITE" id="PS50305">
    <property type="entry name" value="SIRTUIN"/>
    <property type="match status" value="1"/>
</dbReference>
<feature type="active site" description="Proton acceptor" evidence="5 6">
    <location>
        <position position="126"/>
    </location>
</feature>
<feature type="binding site" evidence="5 6">
    <location>
        <position position="188"/>
    </location>
    <ligand>
        <name>Zn(2+)</name>
        <dbReference type="ChEBI" id="CHEBI:29105"/>
    </ligand>
</feature>
<dbReference type="SUPFAM" id="SSF52467">
    <property type="entry name" value="DHS-like NAD/FAD-binding domain"/>
    <property type="match status" value="1"/>
</dbReference>
<evidence type="ECO:0000256" key="3">
    <source>
        <dbReference type="ARBA" id="ARBA00022833"/>
    </source>
</evidence>
<feature type="binding site" evidence="5">
    <location>
        <begin position="251"/>
        <end position="253"/>
    </location>
    <ligand>
        <name>NAD(+)</name>
        <dbReference type="ChEBI" id="CHEBI:57540"/>
    </ligand>
</feature>
<evidence type="ECO:0000313" key="8">
    <source>
        <dbReference type="EMBL" id="PSL05307.1"/>
    </source>
</evidence>
<dbReference type="GO" id="GO:0017136">
    <property type="term" value="F:histone deacetylase activity, NAD-dependent"/>
    <property type="evidence" value="ECO:0007669"/>
    <property type="project" value="TreeGrafter"/>
</dbReference>
<dbReference type="HAMAP" id="MF_01967">
    <property type="entry name" value="Sirtuin_ClassII"/>
    <property type="match status" value="1"/>
</dbReference>
<comment type="catalytic activity">
    <reaction evidence="5">
        <text>N(6)-acetyl-L-lysyl-[protein] + NAD(+) + H2O = 2''-O-acetyl-ADP-D-ribose + nicotinamide + L-lysyl-[protein]</text>
        <dbReference type="Rhea" id="RHEA:43636"/>
        <dbReference type="Rhea" id="RHEA-COMP:9752"/>
        <dbReference type="Rhea" id="RHEA-COMP:10731"/>
        <dbReference type="ChEBI" id="CHEBI:15377"/>
        <dbReference type="ChEBI" id="CHEBI:17154"/>
        <dbReference type="ChEBI" id="CHEBI:29969"/>
        <dbReference type="ChEBI" id="CHEBI:57540"/>
        <dbReference type="ChEBI" id="CHEBI:61930"/>
        <dbReference type="ChEBI" id="CHEBI:83767"/>
        <dbReference type="EC" id="2.3.1.286"/>
    </reaction>
</comment>
<evidence type="ECO:0000259" key="7">
    <source>
        <dbReference type="PROSITE" id="PS50305"/>
    </source>
</evidence>
<comment type="cofactor">
    <cofactor evidence="5">
        <name>Zn(2+)</name>
        <dbReference type="ChEBI" id="CHEBI:29105"/>
    </cofactor>
    <text evidence="5">Binds 1 zinc ion per subunit.</text>
</comment>
<comment type="similarity">
    <text evidence="5">Belongs to the sirtuin family. Class II subfamily.</text>
</comment>
<feature type="binding site" evidence="5">
    <location>
        <position position="269"/>
    </location>
    <ligand>
        <name>NAD(+)</name>
        <dbReference type="ChEBI" id="CHEBI:57540"/>
    </ligand>
</feature>
<dbReference type="GO" id="GO:0070403">
    <property type="term" value="F:NAD+ binding"/>
    <property type="evidence" value="ECO:0007669"/>
    <property type="project" value="UniProtKB-UniRule"/>
</dbReference>
<dbReference type="Proteomes" id="UP000243528">
    <property type="component" value="Unassembled WGS sequence"/>
</dbReference>
<dbReference type="GO" id="GO:0008270">
    <property type="term" value="F:zinc ion binding"/>
    <property type="evidence" value="ECO:0007669"/>
    <property type="project" value="UniProtKB-UniRule"/>
</dbReference>
<feature type="binding site" evidence="5">
    <location>
        <begin position="225"/>
        <end position="227"/>
    </location>
    <ligand>
        <name>NAD(+)</name>
        <dbReference type="ChEBI" id="CHEBI:57540"/>
    </ligand>
</feature>
<feature type="binding site" evidence="5 6">
    <location>
        <position position="137"/>
    </location>
    <ligand>
        <name>Zn(2+)</name>
        <dbReference type="ChEBI" id="CHEBI:29105"/>
    </ligand>
</feature>
<evidence type="ECO:0000313" key="9">
    <source>
        <dbReference type="Proteomes" id="UP000243528"/>
    </source>
</evidence>
<protein>
    <recommendedName>
        <fullName evidence="5">NAD-dependent protein deacetylase</fullName>
        <ecNumber evidence="5">2.3.1.286</ecNumber>
    </recommendedName>
    <alternativeName>
        <fullName evidence="5">Regulatory protein SIR2 homolog</fullName>
    </alternativeName>
</protein>
<organism evidence="8 9">
    <name type="scientific">Haloactinopolyspora alba</name>
    <dbReference type="NCBI Taxonomy" id="648780"/>
    <lineage>
        <taxon>Bacteria</taxon>
        <taxon>Bacillati</taxon>
        <taxon>Actinomycetota</taxon>
        <taxon>Actinomycetes</taxon>
        <taxon>Jiangellales</taxon>
        <taxon>Jiangellaceae</taxon>
        <taxon>Haloactinopolyspora</taxon>
    </lineage>
</organism>
<feature type="binding site" evidence="5 6">
    <location>
        <position position="185"/>
    </location>
    <ligand>
        <name>Zn(2+)</name>
        <dbReference type="ChEBI" id="CHEBI:29105"/>
    </ligand>
</feature>
<keyword evidence="5" id="KW-0963">Cytoplasm</keyword>
<evidence type="ECO:0000256" key="4">
    <source>
        <dbReference type="ARBA" id="ARBA00023027"/>
    </source>
</evidence>
<dbReference type="InterPro" id="IPR050134">
    <property type="entry name" value="NAD-dep_sirtuin_deacylases"/>
</dbReference>
<feature type="binding site" evidence="5">
    <location>
        <begin position="32"/>
        <end position="52"/>
    </location>
    <ligand>
        <name>NAD(+)</name>
        <dbReference type="ChEBI" id="CHEBI:57540"/>
    </ligand>
</feature>
<accession>A0A2P8E788</accession>
<dbReference type="InterPro" id="IPR003000">
    <property type="entry name" value="Sirtuin"/>
</dbReference>
<dbReference type="Gene3D" id="3.30.1600.10">
    <property type="entry name" value="SIR2/SIRT2 'Small Domain"/>
    <property type="match status" value="1"/>
</dbReference>
<dbReference type="NCBIfam" id="NF003738">
    <property type="entry name" value="PRK05333.1"/>
    <property type="match status" value="1"/>
</dbReference>
<dbReference type="Gene3D" id="3.40.50.1220">
    <property type="entry name" value="TPP-binding domain"/>
    <property type="match status" value="1"/>
</dbReference>
<feature type="domain" description="Deacetylase sirtuin-type" evidence="7">
    <location>
        <begin position="4"/>
        <end position="283"/>
    </location>
</feature>
<comment type="function">
    <text evidence="5">NAD-dependent protein deacetylase which modulates the activities of several enzymes which are inactive in their acetylated form.</text>
</comment>